<reference evidence="2" key="3">
    <citation type="submission" date="2025-09" db="UniProtKB">
        <authorList>
            <consortium name="Ensembl"/>
        </authorList>
    </citation>
    <scope>IDENTIFICATION</scope>
</reference>
<organism evidence="2 3">
    <name type="scientific">Amphiprion ocellaris</name>
    <name type="common">Clown anemonefish</name>
    <dbReference type="NCBI Taxonomy" id="80972"/>
    <lineage>
        <taxon>Eukaryota</taxon>
        <taxon>Metazoa</taxon>
        <taxon>Chordata</taxon>
        <taxon>Craniata</taxon>
        <taxon>Vertebrata</taxon>
        <taxon>Euteleostomi</taxon>
        <taxon>Actinopterygii</taxon>
        <taxon>Neopterygii</taxon>
        <taxon>Teleostei</taxon>
        <taxon>Neoteleostei</taxon>
        <taxon>Acanthomorphata</taxon>
        <taxon>Ovalentaria</taxon>
        <taxon>Pomacentridae</taxon>
        <taxon>Amphiprion</taxon>
    </lineage>
</organism>
<sequence>RSGCVDNQARSIFPFGIKSAVYLQELVKHTDITRTRGNLPNMLKTQSNLFTYTGHLTTAPGHSRLRPMWSPTPQVCGGHAPQVCWGPAPQVCGGHAPQVCGGHAPQVCGGHAPQVCGGPAPQVCGGPAPQVCGGPTPKVCGGPTPQVCRGPTPQVCRGHTPQKQVKPIRGAHNHKGKK</sequence>
<keyword evidence="3" id="KW-1185">Reference proteome</keyword>
<dbReference type="Proteomes" id="UP001501940">
    <property type="component" value="Chromosome 3"/>
</dbReference>
<dbReference type="AlphaFoldDB" id="A0AAQ5X6H3"/>
<feature type="region of interest" description="Disordered" evidence="1">
    <location>
        <begin position="158"/>
        <end position="178"/>
    </location>
</feature>
<gene>
    <name evidence="2" type="primary">NDUFS6</name>
</gene>
<accession>A0AAQ5X6H3</accession>
<evidence type="ECO:0000256" key="1">
    <source>
        <dbReference type="SAM" id="MobiDB-lite"/>
    </source>
</evidence>
<evidence type="ECO:0000313" key="3">
    <source>
        <dbReference type="Proteomes" id="UP001501940"/>
    </source>
</evidence>
<dbReference type="GeneTree" id="ENSGT01140000283585"/>
<protein>
    <submittedName>
        <fullName evidence="2">Uncharacterized protein</fullName>
    </submittedName>
</protein>
<reference evidence="2 3" key="1">
    <citation type="submission" date="2022-01" db="EMBL/GenBank/DDBJ databases">
        <title>A chromosome-scale genome assembly of the false clownfish, Amphiprion ocellaris.</title>
        <authorList>
            <person name="Ryu T."/>
        </authorList>
    </citation>
    <scope>NUCLEOTIDE SEQUENCE [LARGE SCALE GENOMIC DNA]</scope>
</reference>
<feature type="compositionally biased region" description="Basic residues" evidence="1">
    <location>
        <begin position="169"/>
        <end position="178"/>
    </location>
</feature>
<name>A0AAQ5X6H3_AMPOC</name>
<evidence type="ECO:0000313" key="2">
    <source>
        <dbReference type="Ensembl" id="ENSAOCP00000035251.1"/>
    </source>
</evidence>
<reference evidence="2" key="2">
    <citation type="submission" date="2025-08" db="UniProtKB">
        <authorList>
            <consortium name="Ensembl"/>
        </authorList>
    </citation>
    <scope>IDENTIFICATION</scope>
</reference>
<dbReference type="Ensembl" id="ENSAOCT00000050706.1">
    <property type="protein sequence ID" value="ENSAOCP00000035251.1"/>
    <property type="gene ID" value="ENSAOCG00000026285.1"/>
</dbReference>
<proteinExistence type="predicted"/>